<keyword evidence="3 10" id="KW-0813">Transport</keyword>
<dbReference type="AlphaFoldDB" id="A0A1B2LVU1"/>
<accession>A0A1B2LVU1</accession>
<dbReference type="InterPro" id="IPR012910">
    <property type="entry name" value="Plug_dom"/>
</dbReference>
<dbReference type="InterPro" id="IPR037066">
    <property type="entry name" value="Plug_dom_sf"/>
</dbReference>
<keyword evidence="8 10" id="KW-0472">Membrane</keyword>
<dbReference type="PANTHER" id="PTHR30069:SF41">
    <property type="entry name" value="HEME_HEMOPEXIN UTILIZATION PROTEIN C"/>
    <property type="match status" value="1"/>
</dbReference>
<evidence type="ECO:0000256" key="3">
    <source>
        <dbReference type="ARBA" id="ARBA00022448"/>
    </source>
</evidence>
<evidence type="ECO:0000313" key="17">
    <source>
        <dbReference type="EMBL" id="AOA57034.1"/>
    </source>
</evidence>
<evidence type="ECO:0000256" key="10">
    <source>
        <dbReference type="PROSITE-ProRule" id="PRU01360"/>
    </source>
</evidence>
<dbReference type="PROSITE" id="PS52016">
    <property type="entry name" value="TONB_DEPENDENT_REC_3"/>
    <property type="match status" value="1"/>
</dbReference>
<feature type="domain" description="TonB-dependent receptor plug" evidence="16">
    <location>
        <begin position="82"/>
        <end position="171"/>
    </location>
</feature>
<dbReference type="EMBL" id="CP016895">
    <property type="protein sequence ID" value="AOA57034.1"/>
    <property type="molecule type" value="Genomic_DNA"/>
</dbReference>
<keyword evidence="4 10" id="KW-1134">Transmembrane beta strand</keyword>
<dbReference type="PANTHER" id="PTHR30069">
    <property type="entry name" value="TONB-DEPENDENT OUTER MEMBRANE RECEPTOR"/>
    <property type="match status" value="1"/>
</dbReference>
<feature type="region of interest" description="Disordered" evidence="13">
    <location>
        <begin position="31"/>
        <end position="53"/>
    </location>
</feature>
<comment type="similarity">
    <text evidence="2 10 12">Belongs to the TonB-dependent receptor family.</text>
</comment>
<dbReference type="Proteomes" id="UP000093391">
    <property type="component" value="Chromosome"/>
</dbReference>
<keyword evidence="7 12" id="KW-0798">TonB box</keyword>
<evidence type="ECO:0000256" key="4">
    <source>
        <dbReference type="ARBA" id="ARBA00022452"/>
    </source>
</evidence>
<evidence type="ECO:0000256" key="5">
    <source>
        <dbReference type="ARBA" id="ARBA00022692"/>
    </source>
</evidence>
<dbReference type="OrthoDB" id="6046653at2"/>
<keyword evidence="9 10" id="KW-0998">Cell outer membrane</keyword>
<dbReference type="InterPro" id="IPR039426">
    <property type="entry name" value="TonB-dep_rcpt-like"/>
</dbReference>
<dbReference type="Gene3D" id="2.170.130.10">
    <property type="entry name" value="TonB-dependent receptor, plug domain"/>
    <property type="match status" value="1"/>
</dbReference>
<dbReference type="KEGG" id="ala:BFG52_00790"/>
<keyword evidence="5 10" id="KW-0812">Transmembrane</keyword>
<evidence type="ECO:0000256" key="13">
    <source>
        <dbReference type="SAM" id="MobiDB-lite"/>
    </source>
</evidence>
<dbReference type="GO" id="GO:0044718">
    <property type="term" value="P:siderophore transmembrane transport"/>
    <property type="evidence" value="ECO:0007669"/>
    <property type="project" value="TreeGrafter"/>
</dbReference>
<evidence type="ECO:0008006" key="19">
    <source>
        <dbReference type="Google" id="ProtNLM"/>
    </source>
</evidence>
<evidence type="ECO:0000256" key="8">
    <source>
        <dbReference type="ARBA" id="ARBA00023136"/>
    </source>
</evidence>
<evidence type="ECO:0000256" key="6">
    <source>
        <dbReference type="ARBA" id="ARBA00022729"/>
    </source>
</evidence>
<dbReference type="GO" id="GO:0009279">
    <property type="term" value="C:cell outer membrane"/>
    <property type="evidence" value="ECO:0007669"/>
    <property type="project" value="UniProtKB-SubCell"/>
</dbReference>
<evidence type="ECO:0000256" key="2">
    <source>
        <dbReference type="ARBA" id="ARBA00009810"/>
    </source>
</evidence>
<keyword evidence="18" id="KW-1185">Reference proteome</keyword>
<evidence type="ECO:0000256" key="1">
    <source>
        <dbReference type="ARBA" id="ARBA00004571"/>
    </source>
</evidence>
<dbReference type="SUPFAM" id="SSF56935">
    <property type="entry name" value="Porins"/>
    <property type="match status" value="1"/>
</dbReference>
<feature type="chain" id="PRO_5008539829" description="TonB-dependent receptor" evidence="14">
    <location>
        <begin position="24"/>
        <end position="755"/>
    </location>
</feature>
<gene>
    <name evidence="17" type="ORF">BFG52_00790</name>
</gene>
<dbReference type="InterPro" id="IPR010917">
    <property type="entry name" value="TonB_rcpt_CS"/>
</dbReference>
<evidence type="ECO:0000259" key="15">
    <source>
        <dbReference type="Pfam" id="PF00593"/>
    </source>
</evidence>
<evidence type="ECO:0000256" key="14">
    <source>
        <dbReference type="SAM" id="SignalP"/>
    </source>
</evidence>
<sequence length="755" mass="83598">MQKASPLSGLLLCVASTSAAVHAAEQLSNAQAEQQEEVTQTQSTQNNTDPVKPVKLSTIHLKAKDAFDQAGAASQRGADEFGRDLNSVLRDMPGSFTQHDIGQGGIAVNLRGLEGLGRVNTTIDGVSQTFYQSTPHGWNGNTTYIDENFVAGVDIEKGSVSGAAGANALAGSVNFRTINADDLIKEGQHYGARIVLRSGDNGYGENGMLATAMRHRFANDANVAATLAFSAKNKYGYKNGAGEKVAGDKFSEGLAQDAGSQARSLLSKVEFSPNAYHHFLLSYITNDSEISNNHTPLQIDTQMGLFEYKYNPLSDWVNFKFSSSYNVAEQEYIDDGSHSSQNAGRKTKNPALTFNVENTSSFEFGPSNLDLHYGAKLLRNRYQSSKPQEYNDTEYSGIVEGQQNIQSYFIDAALDLGRFSVQTGLRKENYEIKGYLPPVDVETEVIFPKGGDVDFSRKESHFNPHIRLAYRFSDWLQLYGSYALTSRSPNVNEVMYASNPGAPFSINPFLKGEESENRDVGINIIQSGIFREDDIFKAKLNYFNNRVKNYIVEDNFYLCMEDTVFQCDFNEMMQNDSYYESVRIYHNVADTTKMDGYELEMSYQTGLGYARLSYSKTKTDFPINYLADMGFSHLNNLPSSYWGLELGSYWFDHRLLAGLKLSYTGQDTVADGVDTDLDAQLTTQIKASPILANVFLKYQFNPHTQLFFDVENVTNRVYNYPASGGTIGTGNTSNTWANQGTGRGRTLSAGITVNF</sequence>
<evidence type="ECO:0000256" key="12">
    <source>
        <dbReference type="RuleBase" id="RU003357"/>
    </source>
</evidence>
<keyword evidence="6 14" id="KW-0732">Signal</keyword>
<reference evidence="17 18" key="1">
    <citation type="submission" date="2016-08" db="EMBL/GenBank/DDBJ databases">
        <authorList>
            <person name="Seilhamer J.J."/>
        </authorList>
    </citation>
    <scope>NUCLEOTIDE SEQUENCE [LARGE SCALE GENOMIC DNA]</scope>
    <source>
        <strain evidence="17 18">BRTC-1</strain>
    </source>
</reference>
<evidence type="ECO:0000259" key="16">
    <source>
        <dbReference type="Pfam" id="PF07715"/>
    </source>
</evidence>
<dbReference type="Gene3D" id="2.40.170.20">
    <property type="entry name" value="TonB-dependent receptor, beta-barrel domain"/>
    <property type="match status" value="1"/>
</dbReference>
<comment type="subcellular location">
    <subcellularLocation>
        <location evidence="1 10">Cell outer membrane</location>
        <topology evidence="1 10">Multi-pass membrane protein</topology>
    </subcellularLocation>
</comment>
<evidence type="ECO:0000313" key="18">
    <source>
        <dbReference type="Proteomes" id="UP000093391"/>
    </source>
</evidence>
<dbReference type="PROSITE" id="PS01156">
    <property type="entry name" value="TONB_DEPENDENT_REC_2"/>
    <property type="match status" value="1"/>
</dbReference>
<dbReference type="GO" id="GO:0015344">
    <property type="term" value="F:siderophore uptake transmembrane transporter activity"/>
    <property type="evidence" value="ECO:0007669"/>
    <property type="project" value="TreeGrafter"/>
</dbReference>
<dbReference type="InterPro" id="IPR000531">
    <property type="entry name" value="Beta-barrel_TonB"/>
</dbReference>
<dbReference type="RefSeq" id="WP_067551296.1">
    <property type="nucleotide sequence ID" value="NZ_CP016895.1"/>
</dbReference>
<evidence type="ECO:0000256" key="9">
    <source>
        <dbReference type="ARBA" id="ARBA00023237"/>
    </source>
</evidence>
<name>A0A1B2LVU1_9GAMM</name>
<protein>
    <recommendedName>
        <fullName evidence="19">TonB-dependent receptor</fullName>
    </recommendedName>
</protein>
<proteinExistence type="inferred from homology"/>
<feature type="domain" description="TonB-dependent receptor-like beta-barrel" evidence="15">
    <location>
        <begin position="282"/>
        <end position="713"/>
    </location>
</feature>
<dbReference type="Pfam" id="PF07715">
    <property type="entry name" value="Plug"/>
    <property type="match status" value="1"/>
</dbReference>
<evidence type="ECO:0000256" key="11">
    <source>
        <dbReference type="PROSITE-ProRule" id="PRU10144"/>
    </source>
</evidence>
<feature type="compositionally biased region" description="Low complexity" evidence="13">
    <location>
        <begin position="31"/>
        <end position="48"/>
    </location>
</feature>
<feature type="signal peptide" evidence="14">
    <location>
        <begin position="1"/>
        <end position="23"/>
    </location>
</feature>
<organism evidence="17 18">
    <name type="scientific">Acinetobacter larvae</name>
    <dbReference type="NCBI Taxonomy" id="1789224"/>
    <lineage>
        <taxon>Bacteria</taxon>
        <taxon>Pseudomonadati</taxon>
        <taxon>Pseudomonadota</taxon>
        <taxon>Gammaproteobacteria</taxon>
        <taxon>Moraxellales</taxon>
        <taxon>Moraxellaceae</taxon>
        <taxon>Acinetobacter</taxon>
    </lineage>
</organism>
<dbReference type="Pfam" id="PF00593">
    <property type="entry name" value="TonB_dep_Rec_b-barrel"/>
    <property type="match status" value="1"/>
</dbReference>
<feature type="short sequence motif" description="TonB C-terminal box" evidence="11">
    <location>
        <begin position="738"/>
        <end position="755"/>
    </location>
</feature>
<dbReference type="InterPro" id="IPR036942">
    <property type="entry name" value="Beta-barrel_TonB_sf"/>
</dbReference>
<dbReference type="STRING" id="1789224.BFG52_00790"/>
<evidence type="ECO:0000256" key="7">
    <source>
        <dbReference type="ARBA" id="ARBA00023077"/>
    </source>
</evidence>